<evidence type="ECO:0000313" key="2">
    <source>
        <dbReference type="Proteomes" id="UP000230779"/>
    </source>
</evidence>
<protein>
    <recommendedName>
        <fullName evidence="3">DUF721 domain-containing protein</fullName>
    </recommendedName>
</protein>
<organism evidence="1 2">
    <name type="scientific">Candidatus Kerfeldbacteria bacterium CG_4_10_14_0_8_um_filter_42_10</name>
    <dbReference type="NCBI Taxonomy" id="2014248"/>
    <lineage>
        <taxon>Bacteria</taxon>
        <taxon>Candidatus Kerfeldiibacteriota</taxon>
    </lineage>
</organism>
<evidence type="ECO:0008006" key="3">
    <source>
        <dbReference type="Google" id="ProtNLM"/>
    </source>
</evidence>
<accession>A0A2M7RJX9</accession>
<dbReference type="EMBL" id="PFMD01000025">
    <property type="protein sequence ID" value="PIY96892.1"/>
    <property type="molecule type" value="Genomic_DNA"/>
</dbReference>
<name>A0A2M7RJX9_9BACT</name>
<dbReference type="Proteomes" id="UP000230779">
    <property type="component" value="Unassembled WGS sequence"/>
</dbReference>
<dbReference type="InterPro" id="IPR007922">
    <property type="entry name" value="DciA-like"/>
</dbReference>
<dbReference type="Pfam" id="PF05258">
    <property type="entry name" value="DciA"/>
    <property type="match status" value="1"/>
</dbReference>
<evidence type="ECO:0000313" key="1">
    <source>
        <dbReference type="EMBL" id="PIY96892.1"/>
    </source>
</evidence>
<reference evidence="1 2" key="1">
    <citation type="submission" date="2017-09" db="EMBL/GenBank/DDBJ databases">
        <title>Depth-based differentiation of microbial function through sediment-hosted aquifers and enrichment of novel symbionts in the deep terrestrial subsurface.</title>
        <authorList>
            <person name="Probst A.J."/>
            <person name="Ladd B."/>
            <person name="Jarett J.K."/>
            <person name="Geller-Mcgrath D.E."/>
            <person name="Sieber C.M."/>
            <person name="Emerson J.B."/>
            <person name="Anantharaman K."/>
            <person name="Thomas B.C."/>
            <person name="Malmstrom R."/>
            <person name="Stieglmeier M."/>
            <person name="Klingl A."/>
            <person name="Woyke T."/>
            <person name="Ryan C.M."/>
            <person name="Banfield J.F."/>
        </authorList>
    </citation>
    <scope>NUCLEOTIDE SEQUENCE [LARGE SCALE GENOMIC DNA]</scope>
    <source>
        <strain evidence="1">CG_4_10_14_0_8_um_filter_42_10</strain>
    </source>
</reference>
<sequence>MVIQKIGNLLDGSIRRAGIQEEITASHIIEDFKNITAETWGRQALERIKPRYLRRGTLTVEVLDSVYAAEIGFKEKKIIEMINSQYKKTAVKKLRIQIR</sequence>
<comment type="caution">
    <text evidence="1">The sequence shown here is derived from an EMBL/GenBank/DDBJ whole genome shotgun (WGS) entry which is preliminary data.</text>
</comment>
<dbReference type="AlphaFoldDB" id="A0A2M7RJX9"/>
<proteinExistence type="predicted"/>
<gene>
    <name evidence="1" type="ORF">COY66_02530</name>
</gene>